<evidence type="ECO:0000256" key="1">
    <source>
        <dbReference type="PROSITE-ProRule" id="PRU00042"/>
    </source>
</evidence>
<dbReference type="PROSITE" id="PS00028">
    <property type="entry name" value="ZINC_FINGER_C2H2_1"/>
    <property type="match status" value="1"/>
</dbReference>
<dbReference type="AlphaFoldDB" id="A0A9J6CHY0"/>
<dbReference type="SMART" id="SM00355">
    <property type="entry name" value="ZnF_C2H2"/>
    <property type="match status" value="4"/>
</dbReference>
<dbReference type="PROSITE" id="PS50157">
    <property type="entry name" value="ZINC_FINGER_C2H2_2"/>
    <property type="match status" value="1"/>
</dbReference>
<evidence type="ECO:0000313" key="4">
    <source>
        <dbReference type="Proteomes" id="UP001107558"/>
    </source>
</evidence>
<comment type="caution">
    <text evidence="3">The sequence shown here is derived from an EMBL/GenBank/DDBJ whole genome shotgun (WGS) entry which is preliminary data.</text>
</comment>
<evidence type="ECO:0000259" key="2">
    <source>
        <dbReference type="PROSITE" id="PS50157"/>
    </source>
</evidence>
<reference evidence="3" key="1">
    <citation type="submission" date="2021-03" db="EMBL/GenBank/DDBJ databases">
        <title>Chromosome level genome of the anhydrobiotic midge Polypedilum vanderplanki.</title>
        <authorList>
            <person name="Yoshida Y."/>
            <person name="Kikawada T."/>
            <person name="Gusev O."/>
        </authorList>
    </citation>
    <scope>NUCLEOTIDE SEQUENCE</scope>
    <source>
        <strain evidence="3">NIAS01</strain>
        <tissue evidence="3">Whole body or cell culture</tissue>
    </source>
</reference>
<organism evidence="3 4">
    <name type="scientific">Polypedilum vanderplanki</name>
    <name type="common">Sleeping chironomid midge</name>
    <dbReference type="NCBI Taxonomy" id="319348"/>
    <lineage>
        <taxon>Eukaryota</taxon>
        <taxon>Metazoa</taxon>
        <taxon>Ecdysozoa</taxon>
        <taxon>Arthropoda</taxon>
        <taxon>Hexapoda</taxon>
        <taxon>Insecta</taxon>
        <taxon>Pterygota</taxon>
        <taxon>Neoptera</taxon>
        <taxon>Endopterygota</taxon>
        <taxon>Diptera</taxon>
        <taxon>Nematocera</taxon>
        <taxon>Chironomoidea</taxon>
        <taxon>Chironomidae</taxon>
        <taxon>Chironominae</taxon>
        <taxon>Polypedilum</taxon>
        <taxon>Polypedilum</taxon>
    </lineage>
</organism>
<keyword evidence="1" id="KW-0862">Zinc</keyword>
<dbReference type="InterPro" id="IPR013087">
    <property type="entry name" value="Znf_C2H2_type"/>
</dbReference>
<feature type="domain" description="C2H2-type" evidence="2">
    <location>
        <begin position="253"/>
        <end position="282"/>
    </location>
</feature>
<keyword evidence="1" id="KW-0863">Zinc-finger</keyword>
<evidence type="ECO:0000313" key="3">
    <source>
        <dbReference type="EMBL" id="KAG5681479.1"/>
    </source>
</evidence>
<keyword evidence="4" id="KW-1185">Reference proteome</keyword>
<dbReference type="Proteomes" id="UP001107558">
    <property type="component" value="Chromosome 1"/>
</dbReference>
<accession>A0A9J6CHY0</accession>
<proteinExistence type="predicted"/>
<dbReference type="GO" id="GO:0008270">
    <property type="term" value="F:zinc ion binding"/>
    <property type="evidence" value="ECO:0007669"/>
    <property type="project" value="UniProtKB-KW"/>
</dbReference>
<protein>
    <recommendedName>
        <fullName evidence="2">C2H2-type domain-containing protein</fullName>
    </recommendedName>
</protein>
<keyword evidence="1" id="KW-0479">Metal-binding</keyword>
<dbReference type="Gene3D" id="3.30.160.60">
    <property type="entry name" value="Classic Zinc Finger"/>
    <property type="match status" value="1"/>
</dbReference>
<gene>
    <name evidence="3" type="ORF">PVAND_010911</name>
</gene>
<dbReference type="EMBL" id="JADBJN010000001">
    <property type="protein sequence ID" value="KAG5681479.1"/>
    <property type="molecule type" value="Genomic_DNA"/>
</dbReference>
<name>A0A9J6CHY0_POLVA</name>
<sequence length="344" mass="40256">MNFKFEFITVENLNLEVHIFEEESKIKILTKIMDNIEEVFENYIPPVFEAIPLQDEVEYYYDSFVFVRGKKPRKVGITIERRMKIRYNDRDIYNELTEESVFARVPGRIAAEVEAMVKEILVDRGDCGNNTLDVGGGLNVQNLDESYVIYLTTLKPNLFQCPLPSCHKVLPQNFIQQHIDSHPYLVELKALKEELNAMNIDALDTLYSEPIPYFHRPYKSTSCPYCQMSCADMDEYQIKDHRYTCSSNPAPPFPCTHAGCDKRWPRKNKWEAHERAHVRPKSEMTTKFPCRHCGKLNSNKFNCGQHERTCKMNPHRELWKCAYCAKEYASRDKCIKHQRGCDSQ</sequence>